<gene>
    <name evidence="1" type="ORF">V6N11_012388</name>
</gene>
<organism evidence="1 2">
    <name type="scientific">Hibiscus sabdariffa</name>
    <name type="common">roselle</name>
    <dbReference type="NCBI Taxonomy" id="183260"/>
    <lineage>
        <taxon>Eukaryota</taxon>
        <taxon>Viridiplantae</taxon>
        <taxon>Streptophyta</taxon>
        <taxon>Embryophyta</taxon>
        <taxon>Tracheophyta</taxon>
        <taxon>Spermatophyta</taxon>
        <taxon>Magnoliopsida</taxon>
        <taxon>eudicotyledons</taxon>
        <taxon>Gunneridae</taxon>
        <taxon>Pentapetalae</taxon>
        <taxon>rosids</taxon>
        <taxon>malvids</taxon>
        <taxon>Malvales</taxon>
        <taxon>Malvaceae</taxon>
        <taxon>Malvoideae</taxon>
        <taxon>Hibiscus</taxon>
    </lineage>
</organism>
<evidence type="ECO:0000313" key="1">
    <source>
        <dbReference type="EMBL" id="KAK8997852.1"/>
    </source>
</evidence>
<proteinExistence type="predicted"/>
<dbReference type="Proteomes" id="UP001396334">
    <property type="component" value="Unassembled WGS sequence"/>
</dbReference>
<evidence type="ECO:0000313" key="2">
    <source>
        <dbReference type="Proteomes" id="UP001396334"/>
    </source>
</evidence>
<sequence length="125" mass="14200">MFINLKSRRCNDYLITSNHHIIALISFQIAINSSIGLGNHSSNMQNLFMQLRGHNFTSTLEPLDATTSPHIKDTKMETPQLSEGHFSLYYQAYSLYPGGTDISQLASKDQRFHIPIVEVELLVEF</sequence>
<accession>A0ABR2QAZ2</accession>
<protein>
    <submittedName>
        <fullName evidence="1">Uncharacterized protein</fullName>
    </submittedName>
</protein>
<dbReference type="EMBL" id="JBBPBN010000042">
    <property type="protein sequence ID" value="KAK8997852.1"/>
    <property type="molecule type" value="Genomic_DNA"/>
</dbReference>
<comment type="caution">
    <text evidence="1">The sequence shown here is derived from an EMBL/GenBank/DDBJ whole genome shotgun (WGS) entry which is preliminary data.</text>
</comment>
<keyword evidence="2" id="KW-1185">Reference proteome</keyword>
<reference evidence="1 2" key="1">
    <citation type="journal article" date="2024" name="G3 (Bethesda)">
        <title>Genome assembly of Hibiscus sabdariffa L. provides insights into metabolisms of medicinal natural products.</title>
        <authorList>
            <person name="Kim T."/>
        </authorList>
    </citation>
    <scope>NUCLEOTIDE SEQUENCE [LARGE SCALE GENOMIC DNA]</scope>
    <source>
        <strain evidence="1">TK-2024</strain>
        <tissue evidence="1">Old leaves</tissue>
    </source>
</reference>
<name>A0ABR2QAZ2_9ROSI</name>